<dbReference type="OrthoDB" id="9771302at2"/>
<dbReference type="Proteomes" id="UP000007967">
    <property type="component" value="Chromosome"/>
</dbReference>
<protein>
    <submittedName>
        <fullName evidence="2">NmrA family protein</fullName>
    </submittedName>
</protein>
<reference evidence="2 3" key="2">
    <citation type="journal article" date="2010" name="Stand. Genomic Sci.">
        <title>Complete genome sequence of Kribbella flavida type strain (IFO 14399).</title>
        <authorList>
            <person name="Pukall R."/>
            <person name="Lapidus A."/>
            <person name="Glavina Del Rio T."/>
            <person name="Copeland A."/>
            <person name="Tice H."/>
            <person name="Cheng J.-F."/>
            <person name="Lucas S."/>
            <person name="Chen F."/>
            <person name="Nolan M."/>
            <person name="LaButti K."/>
            <person name="Pati A."/>
            <person name="Ivanova N."/>
            <person name="Mavrommatis K."/>
            <person name="Mikhailova N."/>
            <person name="Pitluck S."/>
            <person name="Bruce D."/>
            <person name="Goodwin L."/>
            <person name="Land M."/>
            <person name="Hauser L."/>
            <person name="Chang Y.-J."/>
            <person name="Jeffries C.D."/>
            <person name="Chen A."/>
            <person name="Palaniappan K."/>
            <person name="Chain P."/>
            <person name="Rohde M."/>
            <person name="Goeker M."/>
            <person name="Bristow J."/>
            <person name="Eisen J.A."/>
            <person name="Markowitz V."/>
            <person name="Hugenholtz P."/>
            <person name="Kyrpides N.C."/>
            <person name="Klenk H.-P."/>
            <person name="Brettin T."/>
        </authorList>
    </citation>
    <scope>NUCLEOTIDE SEQUENCE [LARGE SCALE GENOMIC DNA]</scope>
    <source>
        <strain evidence="3">DSM 17836 / JCM 10339 / NBRC 14399</strain>
    </source>
</reference>
<dbReference type="AlphaFoldDB" id="D2PNP7"/>
<dbReference type="eggNOG" id="COG0702">
    <property type="taxonomic scope" value="Bacteria"/>
</dbReference>
<proteinExistence type="predicted"/>
<keyword evidence="3" id="KW-1185">Reference proteome</keyword>
<dbReference type="EMBL" id="CP001736">
    <property type="protein sequence ID" value="ADB30899.1"/>
    <property type="molecule type" value="Genomic_DNA"/>
</dbReference>
<gene>
    <name evidence="2" type="ordered locus">Kfla_1805</name>
</gene>
<sequence length="246" mass="26238">MAEFLVTGSSGQVGRPAAAALRARGADVLGLSRRGGPGAVAADLLTGQGVDEALKSCGTVLHLAAGNNKRDLRLIGNLTAAAKRAGVGHVVLISIVGCDRIPLGFYRDRATIEQLALASGVPVTIQRTTQFHSLIDQLFSVQKFLPVVLGPRWRFQPIAVEEVVTRLVELAVGAPQGRADDIGGPAQHSMRELHAAWKQATRSRRPGLIVRPPGKLSAAYDAGPNLVPGPAYGQRTFEQYLREKYR</sequence>
<evidence type="ECO:0000259" key="1">
    <source>
        <dbReference type="Pfam" id="PF13460"/>
    </source>
</evidence>
<dbReference type="PANTHER" id="PTHR43162:SF1">
    <property type="entry name" value="PRESTALK A DIFFERENTIATION PROTEIN A"/>
    <property type="match status" value="1"/>
</dbReference>
<feature type="domain" description="NAD(P)-binding" evidence="1">
    <location>
        <begin position="8"/>
        <end position="102"/>
    </location>
</feature>
<dbReference type="InterPro" id="IPR051604">
    <property type="entry name" value="Ergot_Alk_Oxidoreductase"/>
</dbReference>
<dbReference type="Gene3D" id="3.40.50.720">
    <property type="entry name" value="NAD(P)-binding Rossmann-like Domain"/>
    <property type="match status" value="1"/>
</dbReference>
<evidence type="ECO:0000313" key="3">
    <source>
        <dbReference type="Proteomes" id="UP000007967"/>
    </source>
</evidence>
<reference evidence="3" key="1">
    <citation type="submission" date="2009-09" db="EMBL/GenBank/DDBJ databases">
        <title>The complete genome of Kribbella flavida DSM 17836.</title>
        <authorList>
            <consortium name="US DOE Joint Genome Institute (JGI-PGF)"/>
            <person name="Lucas S."/>
            <person name="Copeland A."/>
            <person name="Lapidus A."/>
            <person name="Glavina del Rio T."/>
            <person name="Dalin E."/>
            <person name="Tice H."/>
            <person name="Bruce D."/>
            <person name="Goodwin L."/>
            <person name="Pitluck S."/>
            <person name="Kyrpides N."/>
            <person name="Mavromatis K."/>
            <person name="Ivanova N."/>
            <person name="Saunders E."/>
            <person name="Brettin T."/>
            <person name="Detter J.C."/>
            <person name="Han C."/>
            <person name="Larimer F."/>
            <person name="Land M."/>
            <person name="Hauser L."/>
            <person name="Markowitz V."/>
            <person name="Cheng J.-F."/>
            <person name="Hugenholtz P."/>
            <person name="Woyke T."/>
            <person name="Wu D."/>
            <person name="Pukall R."/>
            <person name="Klenk H.-P."/>
            <person name="Eisen J.A."/>
        </authorList>
    </citation>
    <scope>NUCLEOTIDE SEQUENCE [LARGE SCALE GENOMIC DNA]</scope>
    <source>
        <strain evidence="3">DSM 17836 / JCM 10339 / NBRC 14399</strain>
    </source>
</reference>
<name>D2PNP7_KRIFD</name>
<dbReference type="HOGENOM" id="CLU_007383_5_1_11"/>
<dbReference type="Pfam" id="PF13460">
    <property type="entry name" value="NAD_binding_10"/>
    <property type="match status" value="1"/>
</dbReference>
<dbReference type="KEGG" id="kfl:Kfla_1805"/>
<dbReference type="RefSeq" id="WP_012919455.1">
    <property type="nucleotide sequence ID" value="NC_013729.1"/>
</dbReference>
<dbReference type="STRING" id="479435.Kfla_1805"/>
<dbReference type="InterPro" id="IPR016040">
    <property type="entry name" value="NAD(P)-bd_dom"/>
</dbReference>
<dbReference type="SUPFAM" id="SSF51735">
    <property type="entry name" value="NAD(P)-binding Rossmann-fold domains"/>
    <property type="match status" value="1"/>
</dbReference>
<organism evidence="2 3">
    <name type="scientific">Kribbella flavida (strain DSM 17836 / JCM 10339 / NBRC 14399)</name>
    <dbReference type="NCBI Taxonomy" id="479435"/>
    <lineage>
        <taxon>Bacteria</taxon>
        <taxon>Bacillati</taxon>
        <taxon>Actinomycetota</taxon>
        <taxon>Actinomycetes</taxon>
        <taxon>Propionibacteriales</taxon>
        <taxon>Kribbellaceae</taxon>
        <taxon>Kribbella</taxon>
    </lineage>
</organism>
<dbReference type="InterPro" id="IPR036291">
    <property type="entry name" value="NAD(P)-bd_dom_sf"/>
</dbReference>
<evidence type="ECO:0000313" key="2">
    <source>
        <dbReference type="EMBL" id="ADB30899.1"/>
    </source>
</evidence>
<dbReference type="PANTHER" id="PTHR43162">
    <property type="match status" value="1"/>
</dbReference>
<accession>D2PNP7</accession>